<dbReference type="PANTHER" id="PTHR10996:SF178">
    <property type="entry name" value="2-HYDROXYACID DEHYDROGENASE YGL185C-RELATED"/>
    <property type="match status" value="1"/>
</dbReference>
<dbReference type="PROSITE" id="PS00671">
    <property type="entry name" value="D_2_HYDROXYACID_DH_3"/>
    <property type="match status" value="1"/>
</dbReference>
<sequence length="312" mass="33653">MKVLFHYDAGPRLRDELDRLRSQGLDIVCCPQGPAEPFLTELKDAEALWHVLEPVTAEIISQAPNLRLIQKIGVGVNTIDLEAAKAAGIAVCNMPGTNSRAVAEMTLLLMLSTLRRLPQTDALCRSGAWTPDDAMKESFSEVAGKTVGLIGFGSVPQILAPILEAMGATVIYTARSKRDVPYRYFTMPELLEQADILSLHIPFTGETDKLIGTDALSRMKRGAVLINTARGQLVDETALHAALVSGHLSGAGLDVFDEEPVSKASPLLDLPNVTLSPHLAWLTRETFDRSIEIAGQNSLASRDGGALVHRVA</sequence>
<dbReference type="Pfam" id="PF02826">
    <property type="entry name" value="2-Hacid_dh_C"/>
    <property type="match status" value="1"/>
</dbReference>
<keyword evidence="1 3" id="KW-0560">Oxidoreductase</keyword>
<dbReference type="Proteomes" id="UP000628854">
    <property type="component" value="Unassembled WGS sequence"/>
</dbReference>
<organism evidence="6 7">
    <name type="scientific">Henriciella pelagia</name>
    <dbReference type="NCBI Taxonomy" id="1977912"/>
    <lineage>
        <taxon>Bacteria</taxon>
        <taxon>Pseudomonadati</taxon>
        <taxon>Pseudomonadota</taxon>
        <taxon>Alphaproteobacteria</taxon>
        <taxon>Hyphomonadales</taxon>
        <taxon>Hyphomonadaceae</taxon>
        <taxon>Henriciella</taxon>
    </lineage>
</organism>
<evidence type="ECO:0000256" key="1">
    <source>
        <dbReference type="ARBA" id="ARBA00023002"/>
    </source>
</evidence>
<dbReference type="InterPro" id="IPR006139">
    <property type="entry name" value="D-isomer_2_OHA_DH_cat_dom"/>
</dbReference>
<dbReference type="EMBL" id="BMKF01000001">
    <property type="protein sequence ID" value="GGB64815.1"/>
    <property type="molecule type" value="Genomic_DNA"/>
</dbReference>
<dbReference type="InterPro" id="IPR036291">
    <property type="entry name" value="NAD(P)-bd_dom_sf"/>
</dbReference>
<evidence type="ECO:0000259" key="4">
    <source>
        <dbReference type="Pfam" id="PF00389"/>
    </source>
</evidence>
<name>A0ABQ1JBQ3_9PROT</name>
<evidence type="ECO:0000259" key="5">
    <source>
        <dbReference type="Pfam" id="PF02826"/>
    </source>
</evidence>
<dbReference type="PROSITE" id="PS00670">
    <property type="entry name" value="D_2_HYDROXYACID_DH_2"/>
    <property type="match status" value="1"/>
</dbReference>
<dbReference type="RefSeq" id="WP_084393422.1">
    <property type="nucleotide sequence ID" value="NZ_BMKF01000001.1"/>
</dbReference>
<dbReference type="InterPro" id="IPR029753">
    <property type="entry name" value="D-isomer_DH_CS"/>
</dbReference>
<dbReference type="PANTHER" id="PTHR10996">
    <property type="entry name" value="2-HYDROXYACID DEHYDROGENASE-RELATED"/>
    <property type="match status" value="1"/>
</dbReference>
<evidence type="ECO:0000256" key="3">
    <source>
        <dbReference type="RuleBase" id="RU003719"/>
    </source>
</evidence>
<comment type="similarity">
    <text evidence="3">Belongs to the D-isomer specific 2-hydroxyacid dehydrogenase family.</text>
</comment>
<feature type="domain" description="D-isomer specific 2-hydroxyacid dehydrogenase catalytic" evidence="4">
    <location>
        <begin position="15"/>
        <end position="311"/>
    </location>
</feature>
<protein>
    <submittedName>
        <fullName evidence="6">Glyoxylate reductase</fullName>
    </submittedName>
</protein>
<dbReference type="Gene3D" id="3.40.50.720">
    <property type="entry name" value="NAD(P)-binding Rossmann-like Domain"/>
    <property type="match status" value="2"/>
</dbReference>
<dbReference type="Pfam" id="PF00389">
    <property type="entry name" value="2-Hacid_dh"/>
    <property type="match status" value="1"/>
</dbReference>
<dbReference type="InterPro" id="IPR050223">
    <property type="entry name" value="D-isomer_2-hydroxyacid_DH"/>
</dbReference>
<accession>A0ABQ1JBQ3</accession>
<comment type="caution">
    <text evidence="6">The sequence shown here is derived from an EMBL/GenBank/DDBJ whole genome shotgun (WGS) entry which is preliminary data.</text>
</comment>
<evidence type="ECO:0000313" key="6">
    <source>
        <dbReference type="EMBL" id="GGB64815.1"/>
    </source>
</evidence>
<keyword evidence="7" id="KW-1185">Reference proteome</keyword>
<dbReference type="SUPFAM" id="SSF52283">
    <property type="entry name" value="Formate/glycerate dehydrogenase catalytic domain-like"/>
    <property type="match status" value="1"/>
</dbReference>
<gene>
    <name evidence="6" type="ORF">GCM10011503_12050</name>
</gene>
<keyword evidence="2" id="KW-0520">NAD</keyword>
<evidence type="ECO:0000313" key="7">
    <source>
        <dbReference type="Proteomes" id="UP000628854"/>
    </source>
</evidence>
<dbReference type="SUPFAM" id="SSF51735">
    <property type="entry name" value="NAD(P)-binding Rossmann-fold domains"/>
    <property type="match status" value="1"/>
</dbReference>
<reference evidence="7" key="1">
    <citation type="journal article" date="2019" name="Int. J. Syst. Evol. Microbiol.">
        <title>The Global Catalogue of Microorganisms (GCM) 10K type strain sequencing project: providing services to taxonomists for standard genome sequencing and annotation.</title>
        <authorList>
            <consortium name="The Broad Institute Genomics Platform"/>
            <consortium name="The Broad Institute Genome Sequencing Center for Infectious Disease"/>
            <person name="Wu L."/>
            <person name="Ma J."/>
        </authorList>
    </citation>
    <scope>NUCLEOTIDE SEQUENCE [LARGE SCALE GENOMIC DNA]</scope>
    <source>
        <strain evidence="7">CGMCC 1.15928</strain>
    </source>
</reference>
<feature type="domain" description="D-isomer specific 2-hydroxyacid dehydrogenase NAD-binding" evidence="5">
    <location>
        <begin position="108"/>
        <end position="280"/>
    </location>
</feature>
<proteinExistence type="inferred from homology"/>
<evidence type="ECO:0000256" key="2">
    <source>
        <dbReference type="ARBA" id="ARBA00023027"/>
    </source>
</evidence>
<dbReference type="InterPro" id="IPR006140">
    <property type="entry name" value="D-isomer_DH_NAD-bd"/>
</dbReference>